<keyword evidence="3" id="KW-1185">Reference proteome</keyword>
<proteinExistence type="predicted"/>
<comment type="caution">
    <text evidence="2">The sequence shown here is derived from an EMBL/GenBank/DDBJ whole genome shotgun (WGS) entry which is preliminary data.</text>
</comment>
<name>A0AAV4WI64_9ARAC</name>
<evidence type="ECO:0000256" key="1">
    <source>
        <dbReference type="SAM" id="MobiDB-lite"/>
    </source>
</evidence>
<protein>
    <submittedName>
        <fullName evidence="2">Uncharacterized protein</fullName>
    </submittedName>
</protein>
<dbReference type="AlphaFoldDB" id="A0AAV4WI64"/>
<reference evidence="2 3" key="1">
    <citation type="submission" date="2021-06" db="EMBL/GenBank/DDBJ databases">
        <title>Caerostris darwini draft genome.</title>
        <authorList>
            <person name="Kono N."/>
            <person name="Arakawa K."/>
        </authorList>
    </citation>
    <scope>NUCLEOTIDE SEQUENCE [LARGE SCALE GENOMIC DNA]</scope>
</reference>
<sequence length="95" mass="10599">MGATCPWIPSRRSVSDADRDPQCNVACRRHARVVPSHQQKASAAKTGESYECLIEVEKWLCSQGSEYCDSGQDEVHCHQKVLVPSHPFSSERDVV</sequence>
<dbReference type="Proteomes" id="UP001054837">
    <property type="component" value="Unassembled WGS sequence"/>
</dbReference>
<evidence type="ECO:0000313" key="2">
    <source>
        <dbReference type="EMBL" id="GIY81909.1"/>
    </source>
</evidence>
<dbReference type="EMBL" id="BPLQ01014670">
    <property type="protein sequence ID" value="GIY81909.1"/>
    <property type="molecule type" value="Genomic_DNA"/>
</dbReference>
<accession>A0AAV4WI64</accession>
<evidence type="ECO:0000313" key="3">
    <source>
        <dbReference type="Proteomes" id="UP001054837"/>
    </source>
</evidence>
<gene>
    <name evidence="2" type="ORF">CDAR_43371</name>
</gene>
<organism evidence="2 3">
    <name type="scientific">Caerostris darwini</name>
    <dbReference type="NCBI Taxonomy" id="1538125"/>
    <lineage>
        <taxon>Eukaryota</taxon>
        <taxon>Metazoa</taxon>
        <taxon>Ecdysozoa</taxon>
        <taxon>Arthropoda</taxon>
        <taxon>Chelicerata</taxon>
        <taxon>Arachnida</taxon>
        <taxon>Araneae</taxon>
        <taxon>Araneomorphae</taxon>
        <taxon>Entelegynae</taxon>
        <taxon>Araneoidea</taxon>
        <taxon>Araneidae</taxon>
        <taxon>Caerostris</taxon>
    </lineage>
</organism>
<feature type="region of interest" description="Disordered" evidence="1">
    <location>
        <begin position="1"/>
        <end position="20"/>
    </location>
</feature>